<sequence>MNVLFLRLVVVCALCWLALPATAGVIEKGQPIEEVEKAMTKAGYEATQLAVMPVAGEDFRFWSVDEVDNGVMIVHFDSRTRKVTKMVYWLTDGRPKSTRKVFELPVASFDPESGLMTLRTRKPKGEAPAKKG</sequence>
<comment type="caution">
    <text evidence="2">The sequence shown here is derived from an EMBL/GenBank/DDBJ whole genome shotgun (WGS) entry which is preliminary data.</text>
</comment>
<keyword evidence="3" id="KW-1185">Reference proteome</keyword>
<keyword evidence="1" id="KW-0732">Signal</keyword>
<dbReference type="EMBL" id="JAPDDT010000001">
    <property type="protein sequence ID" value="MCW1921042.1"/>
    <property type="molecule type" value="Genomic_DNA"/>
</dbReference>
<protein>
    <submittedName>
        <fullName evidence="2">Uncharacterized protein</fullName>
    </submittedName>
</protein>
<evidence type="ECO:0000313" key="3">
    <source>
        <dbReference type="Proteomes" id="UP001320876"/>
    </source>
</evidence>
<evidence type="ECO:0000313" key="2">
    <source>
        <dbReference type="EMBL" id="MCW1921042.1"/>
    </source>
</evidence>
<proteinExistence type="predicted"/>
<reference evidence="2 3" key="1">
    <citation type="submission" date="2022-10" db="EMBL/GenBank/DDBJ databases">
        <title>Luteolibacter arcticus strain CCTCC AB 2014275, whole genome shotgun sequencing project.</title>
        <authorList>
            <person name="Zhao G."/>
            <person name="Shen L."/>
        </authorList>
    </citation>
    <scope>NUCLEOTIDE SEQUENCE [LARGE SCALE GENOMIC DNA]</scope>
    <source>
        <strain evidence="2 3">CCTCC AB 2014275</strain>
    </source>
</reference>
<accession>A0ABT3GBN8</accession>
<dbReference type="RefSeq" id="WP_264485151.1">
    <property type="nucleotide sequence ID" value="NZ_JAPDDT010000001.1"/>
</dbReference>
<gene>
    <name evidence="2" type="ORF">OKA05_00655</name>
</gene>
<feature type="chain" id="PRO_5047059791" evidence="1">
    <location>
        <begin position="24"/>
        <end position="132"/>
    </location>
</feature>
<organism evidence="2 3">
    <name type="scientific">Luteolibacter arcticus</name>
    <dbReference type="NCBI Taxonomy" id="1581411"/>
    <lineage>
        <taxon>Bacteria</taxon>
        <taxon>Pseudomonadati</taxon>
        <taxon>Verrucomicrobiota</taxon>
        <taxon>Verrucomicrobiia</taxon>
        <taxon>Verrucomicrobiales</taxon>
        <taxon>Verrucomicrobiaceae</taxon>
        <taxon>Luteolibacter</taxon>
    </lineage>
</organism>
<evidence type="ECO:0000256" key="1">
    <source>
        <dbReference type="SAM" id="SignalP"/>
    </source>
</evidence>
<name>A0ABT3GBN8_9BACT</name>
<dbReference type="Proteomes" id="UP001320876">
    <property type="component" value="Unassembled WGS sequence"/>
</dbReference>
<feature type="signal peptide" evidence="1">
    <location>
        <begin position="1"/>
        <end position="23"/>
    </location>
</feature>